<feature type="domain" description="Inner membrane protein YgaP-like transmembrane" evidence="2">
    <location>
        <begin position="1"/>
        <end position="70"/>
    </location>
</feature>
<dbReference type="Proteomes" id="UP001589683">
    <property type="component" value="Unassembled WGS sequence"/>
</dbReference>
<protein>
    <submittedName>
        <fullName evidence="3">DUF2892 domain-containing protein</fullName>
    </submittedName>
</protein>
<proteinExistence type="predicted"/>
<dbReference type="InterPro" id="IPR021309">
    <property type="entry name" value="YgaP-like_TM"/>
</dbReference>
<dbReference type="RefSeq" id="WP_213891363.1">
    <property type="nucleotide sequence ID" value="NZ_JAGFNU010000025.1"/>
</dbReference>
<evidence type="ECO:0000313" key="3">
    <source>
        <dbReference type="EMBL" id="MFB9232605.1"/>
    </source>
</evidence>
<feature type="transmembrane region" description="Helical" evidence="1">
    <location>
        <begin position="12"/>
        <end position="32"/>
    </location>
</feature>
<keyword evidence="1" id="KW-1133">Transmembrane helix</keyword>
<evidence type="ECO:0000259" key="2">
    <source>
        <dbReference type="Pfam" id="PF11127"/>
    </source>
</evidence>
<gene>
    <name evidence="3" type="ORF">ACFFUT_12490</name>
</gene>
<feature type="transmembrane region" description="Helical" evidence="1">
    <location>
        <begin position="38"/>
        <end position="63"/>
    </location>
</feature>
<dbReference type="Pfam" id="PF11127">
    <property type="entry name" value="YgaP-like_TM"/>
    <property type="match status" value="1"/>
</dbReference>
<sequence length="72" mass="7686">MSKNVGGLDRGLRALIGVVLLGLALFSNITLFESGLMKWGAIIVGLVMLATSAMRVCPLYLIFGIKTCRSSK</sequence>
<comment type="caution">
    <text evidence="3">The sequence shown here is derived from an EMBL/GenBank/DDBJ whole genome shotgun (WGS) entry which is preliminary data.</text>
</comment>
<dbReference type="EMBL" id="JBHMEA010000040">
    <property type="protein sequence ID" value="MFB9232605.1"/>
    <property type="molecule type" value="Genomic_DNA"/>
</dbReference>
<evidence type="ECO:0000313" key="4">
    <source>
        <dbReference type="Proteomes" id="UP001589683"/>
    </source>
</evidence>
<keyword evidence="1" id="KW-0472">Membrane</keyword>
<keyword evidence="4" id="KW-1185">Reference proteome</keyword>
<reference evidence="3 4" key="1">
    <citation type="submission" date="2024-09" db="EMBL/GenBank/DDBJ databases">
        <authorList>
            <person name="Sun Q."/>
            <person name="Mori K."/>
        </authorList>
    </citation>
    <scope>NUCLEOTIDE SEQUENCE [LARGE SCALE GENOMIC DNA]</scope>
    <source>
        <strain evidence="3 4">CECT 8726</strain>
    </source>
</reference>
<name>A0ABV5JGK4_9RHOB</name>
<accession>A0ABV5JGK4</accession>
<evidence type="ECO:0000256" key="1">
    <source>
        <dbReference type="SAM" id="Phobius"/>
    </source>
</evidence>
<organism evidence="3 4">
    <name type="scientific">Pseudohalocynthiibacter aestuariivivens</name>
    <dbReference type="NCBI Taxonomy" id="1591409"/>
    <lineage>
        <taxon>Bacteria</taxon>
        <taxon>Pseudomonadati</taxon>
        <taxon>Pseudomonadota</taxon>
        <taxon>Alphaproteobacteria</taxon>
        <taxon>Rhodobacterales</taxon>
        <taxon>Paracoccaceae</taxon>
        <taxon>Pseudohalocynthiibacter</taxon>
    </lineage>
</organism>
<keyword evidence="1" id="KW-0812">Transmembrane</keyword>